<evidence type="ECO:0000259" key="2">
    <source>
        <dbReference type="Pfam" id="PF07059"/>
    </source>
</evidence>
<dbReference type="PaxDb" id="2903-EOD04713"/>
<dbReference type="AlphaFoldDB" id="A0A0D3I0C8"/>
<name>A0A0D3I0C8_EMIH1</name>
<dbReference type="InterPro" id="IPR009769">
    <property type="entry name" value="EDR2_C"/>
</dbReference>
<evidence type="ECO:0000256" key="1">
    <source>
        <dbReference type="SAM" id="MobiDB-lite"/>
    </source>
</evidence>
<sequence length="375" mass="38970">MLRHAIAAAEHGAGRPDLQLPPPPPISAASPSASGAPPPPPSSSPPPPRLFARAVALVLFNGGCLLAHYAAGTALLAAAILCNLAIFALVPPTPPPPPLQQRPPEARRTVAGAARPKAGAVCGAGAVLARSGDAAAFSVRCGPDYPRRGLKAPSGPAIYELAASDFGRAHARPRHIAELMQLPAAAEGPGRLPALLVVSIVTPVAAPTLYGEPETADCVVAAFCFRCTEAAQAASREAQPGGAVEMLARFSAEAAEKRMEAGAFKIIAQAANWGEIGLPSAMRKFNGKPVLIRKSAELYLGASYVEIDVFVDRFSFLAKRGLHSVKPQVKHADIELAFLLQATADADLPERVLACVRIPHLDWEALPAWPAAMCG</sequence>
<dbReference type="RefSeq" id="XP_005757142.1">
    <property type="nucleotide sequence ID" value="XM_005757085.1"/>
</dbReference>
<dbReference type="EnsemblProtists" id="EOD04713">
    <property type="protein sequence ID" value="EOD04713"/>
    <property type="gene ID" value="EMIHUDRAFT_466160"/>
</dbReference>
<reference evidence="3" key="2">
    <citation type="submission" date="2024-10" db="UniProtKB">
        <authorList>
            <consortium name="EnsemblProtists"/>
        </authorList>
    </citation>
    <scope>IDENTIFICATION</scope>
</reference>
<dbReference type="PANTHER" id="PTHR31558:SF3">
    <property type="entry name" value="CW14 PROTEIN"/>
    <property type="match status" value="1"/>
</dbReference>
<evidence type="ECO:0000313" key="4">
    <source>
        <dbReference type="Proteomes" id="UP000013827"/>
    </source>
</evidence>
<dbReference type="OMA" id="CNLAIFA"/>
<proteinExistence type="predicted"/>
<feature type="region of interest" description="Disordered" evidence="1">
    <location>
        <begin position="1"/>
        <end position="47"/>
    </location>
</feature>
<dbReference type="HOGENOM" id="CLU_738596_0_0_1"/>
<dbReference type="GeneID" id="17250874"/>
<dbReference type="Pfam" id="PF07059">
    <property type="entry name" value="EDR2_C"/>
    <property type="match status" value="1"/>
</dbReference>
<dbReference type="KEGG" id="ehx:EMIHUDRAFT_466160"/>
<evidence type="ECO:0000313" key="3">
    <source>
        <dbReference type="EnsemblProtists" id="EOD04713"/>
    </source>
</evidence>
<dbReference type="Proteomes" id="UP000013827">
    <property type="component" value="Unassembled WGS sequence"/>
</dbReference>
<feature type="domain" description="Protein ENHANCED DISEASE RESISTANCE 2 C-terminal" evidence="2">
    <location>
        <begin position="133"/>
        <end position="362"/>
    </location>
</feature>
<feature type="compositionally biased region" description="Pro residues" evidence="1">
    <location>
        <begin position="36"/>
        <end position="47"/>
    </location>
</feature>
<reference evidence="4" key="1">
    <citation type="journal article" date="2013" name="Nature">
        <title>Pan genome of the phytoplankton Emiliania underpins its global distribution.</title>
        <authorList>
            <person name="Read B.A."/>
            <person name="Kegel J."/>
            <person name="Klute M.J."/>
            <person name="Kuo A."/>
            <person name="Lefebvre S.C."/>
            <person name="Maumus F."/>
            <person name="Mayer C."/>
            <person name="Miller J."/>
            <person name="Monier A."/>
            <person name="Salamov A."/>
            <person name="Young J."/>
            <person name="Aguilar M."/>
            <person name="Claverie J.M."/>
            <person name="Frickenhaus S."/>
            <person name="Gonzalez K."/>
            <person name="Herman E.K."/>
            <person name="Lin Y.C."/>
            <person name="Napier J."/>
            <person name="Ogata H."/>
            <person name="Sarno A.F."/>
            <person name="Shmutz J."/>
            <person name="Schroeder D."/>
            <person name="de Vargas C."/>
            <person name="Verret F."/>
            <person name="von Dassow P."/>
            <person name="Valentin K."/>
            <person name="Van de Peer Y."/>
            <person name="Wheeler G."/>
            <person name="Dacks J.B."/>
            <person name="Delwiche C.F."/>
            <person name="Dyhrman S.T."/>
            <person name="Glockner G."/>
            <person name="John U."/>
            <person name="Richards T."/>
            <person name="Worden A.Z."/>
            <person name="Zhang X."/>
            <person name="Grigoriev I.V."/>
            <person name="Allen A.E."/>
            <person name="Bidle K."/>
            <person name="Borodovsky M."/>
            <person name="Bowler C."/>
            <person name="Brownlee C."/>
            <person name="Cock J.M."/>
            <person name="Elias M."/>
            <person name="Gladyshev V.N."/>
            <person name="Groth M."/>
            <person name="Guda C."/>
            <person name="Hadaegh A."/>
            <person name="Iglesias-Rodriguez M.D."/>
            <person name="Jenkins J."/>
            <person name="Jones B.M."/>
            <person name="Lawson T."/>
            <person name="Leese F."/>
            <person name="Lindquist E."/>
            <person name="Lobanov A."/>
            <person name="Lomsadze A."/>
            <person name="Malik S.B."/>
            <person name="Marsh M.E."/>
            <person name="Mackinder L."/>
            <person name="Mock T."/>
            <person name="Mueller-Roeber B."/>
            <person name="Pagarete A."/>
            <person name="Parker M."/>
            <person name="Probert I."/>
            <person name="Quesneville H."/>
            <person name="Raines C."/>
            <person name="Rensing S.A."/>
            <person name="Riano-Pachon D.M."/>
            <person name="Richier S."/>
            <person name="Rokitta S."/>
            <person name="Shiraiwa Y."/>
            <person name="Soanes D.M."/>
            <person name="van der Giezen M."/>
            <person name="Wahlund T.M."/>
            <person name="Williams B."/>
            <person name="Wilson W."/>
            <person name="Wolfe G."/>
            <person name="Wurch L.L."/>
        </authorList>
    </citation>
    <scope>NUCLEOTIDE SEQUENCE</scope>
</reference>
<dbReference type="PANTHER" id="PTHR31558">
    <property type="entry name" value="CW14 PROTEIN"/>
    <property type="match status" value="1"/>
</dbReference>
<protein>
    <recommendedName>
        <fullName evidence="2">Protein ENHANCED DISEASE RESISTANCE 2 C-terminal domain-containing protein</fullName>
    </recommendedName>
</protein>
<dbReference type="STRING" id="2903.R1B551"/>
<keyword evidence="4" id="KW-1185">Reference proteome</keyword>
<organism evidence="3 4">
    <name type="scientific">Emiliania huxleyi (strain CCMP1516)</name>
    <dbReference type="NCBI Taxonomy" id="280463"/>
    <lineage>
        <taxon>Eukaryota</taxon>
        <taxon>Haptista</taxon>
        <taxon>Haptophyta</taxon>
        <taxon>Prymnesiophyceae</taxon>
        <taxon>Isochrysidales</taxon>
        <taxon>Noelaerhabdaceae</taxon>
        <taxon>Emiliania</taxon>
    </lineage>
</organism>
<accession>A0A0D3I0C8</accession>